<dbReference type="PANTHER" id="PTHR44845:SF1">
    <property type="entry name" value="L-2-AMINOADIPATE REDUCTASE"/>
    <property type="match status" value="1"/>
</dbReference>
<sequence>MGPPNDENPSHMETVNQESLSRWRTRLANLTELILPTDFPRTIPPKIVEADLAHALGENAALALMSLSLAARQNTLSSSTSSASPFTILLAAFIVLLHKYTGEDDIAVGSSSSVANPLVLRMNVADENSFLDVVNTVLKACTEEEAAADELPFADLLNGLFDNGNAESQPSLFKVRFFDLTETTPATLQATTSSSSCDITIFVTQSPSVRRILPIELRVTYNTVLFARERMLDTLDQLEMILTAAAKDPSSPIGKITVVTERARRVTPNPIGDLGWDKFEGAIPDIFARNARAHPDRTCVVESRDSNVLSLNDLRQFTYKHIHEASNIVAHHLMRNGIQREDVVVLYSYRGVDLVVAIMGVLKAGATFSVIDPAYPSQRQTIYLSVAQPRGLVVLRKAGVLSDEVRDYAKDNLHIACEIPALELLDDGSVIGGQVNGVDILHDAQAFKSQDTGIVLGPDSVGTLSFTSGSTGIPKGVRGRHFSLTHFYPWMKQEFGLSEQERFTMLSGIAHDPIQRDIFTPLFLGAQLRIPTANDIGSPGRLAEWMAAHEITITHLTPAMGQLLSANATTAMPRLRNAFFVGDVLTKRDVLRLQHLAVNVNVINMYGTTETQRAVSYLRVPPPSTNPGFLSEQKDIMPAGKGMNDVQLLVINQSGLLCGIGEVGEIYVRSSGLAEGYLGLEDATALKFVPNPFNVDGPPITSLGKSLPFYKGPRDRMYRSGDLGRYRPDGLVECTGRADDQVKIRGFRIELGEIDTHLSQHPKVRENVTLVRRDKYEEQTLVSYFVPLVSSDDMEDLISSIREYLKIKLPSYAVPTVFVPLARMPLTPNGKVDKNALPFPDTARFGGGATAAKAANTSAEDMTPTQRAVADIWTSLLSPSTPIKTSDNFFDLGGHSIMATRLVFALRTKLALDVPLGIVYDEPTVKGMARELDRLRTTDLNLAPGALNDALSSPTLPSADRIELDYAADEDALDDTTICAGSLKFEMPDANNMTVFLTGATGFLGAFILSELLVRYPGAKVICLVRATSEEAGLARVRENGQRHLVWSESWASDGRVQIAKGDLGNSHFGLADAEWNRLVQDVDVIVHNGALVHWVYPYSKLKGPNVLGTIEALRLASSGRLKPLHFVSSTSVLDTSHYSDMLALGELIPESDALEGSRRGLRNGYGQSKWVAEKLCMRARSRGVPVTIIRPGYIMGDARTGVTNTDDFIWRLVKGCIQLGRIPRIANVVNLTSVEYVAGSVAAIAASSEALKLGNFHMWNAQRYRFDDLFGSIIQHGWQVEPTDYISWRTSLMDMTIATQDNALFPLLHFVLDDLPTSTRSAELDDKNAQHVNKSAGVVCPTMNDSIGLYYGYLVAVGFLDAPVSSGGGRAVSLPYRDEWRNLTGAVSRSGR</sequence>
<accession>A0A507C5U7</accession>
<dbReference type="PANTHER" id="PTHR44845">
    <property type="entry name" value="CARRIER DOMAIN-CONTAINING PROTEIN"/>
    <property type="match status" value="1"/>
</dbReference>
<dbReference type="InterPro" id="IPR045851">
    <property type="entry name" value="AMP-bd_C_sf"/>
</dbReference>
<dbReference type="SUPFAM" id="SSF47336">
    <property type="entry name" value="ACP-like"/>
    <property type="match status" value="1"/>
</dbReference>
<dbReference type="InterPro" id="IPR036291">
    <property type="entry name" value="NAD(P)-bd_dom_sf"/>
</dbReference>
<dbReference type="EMBL" id="QEAO01000003">
    <property type="protein sequence ID" value="TPX36960.1"/>
    <property type="molecule type" value="Genomic_DNA"/>
</dbReference>
<comment type="catalytic activity">
    <reaction evidence="15">
        <text>(S)-2-amino-6-oxohexanoate + AMP + diphosphate + NADP(+) = L-2-aminoadipate + ATP + NADPH + H(+)</text>
        <dbReference type="Rhea" id="RHEA:46936"/>
        <dbReference type="ChEBI" id="CHEBI:15378"/>
        <dbReference type="ChEBI" id="CHEBI:30616"/>
        <dbReference type="ChEBI" id="CHEBI:33019"/>
        <dbReference type="ChEBI" id="CHEBI:57783"/>
        <dbReference type="ChEBI" id="CHEBI:58321"/>
        <dbReference type="ChEBI" id="CHEBI:58349"/>
        <dbReference type="ChEBI" id="CHEBI:58672"/>
        <dbReference type="ChEBI" id="CHEBI:456215"/>
        <dbReference type="EC" id="1.2.1.95"/>
    </reaction>
</comment>
<feature type="domain" description="Carrier" evidence="18">
    <location>
        <begin position="860"/>
        <end position="936"/>
    </location>
</feature>
<evidence type="ECO:0000256" key="9">
    <source>
        <dbReference type="ARBA" id="ARBA00022605"/>
    </source>
</evidence>
<dbReference type="CDD" id="cd05235">
    <property type="entry name" value="SDR_e1"/>
    <property type="match status" value="1"/>
</dbReference>
<dbReference type="Pfam" id="PF13193">
    <property type="entry name" value="AMP-binding_C"/>
    <property type="match status" value="1"/>
</dbReference>
<dbReference type="OrthoDB" id="329835at2759"/>
<evidence type="ECO:0000256" key="13">
    <source>
        <dbReference type="ARBA" id="ARBA00031335"/>
    </source>
</evidence>
<dbReference type="EC" id="1.2.1.31" evidence="6"/>
<dbReference type="SMART" id="SM00823">
    <property type="entry name" value="PKS_PP"/>
    <property type="match status" value="1"/>
</dbReference>
<dbReference type="InterPro" id="IPR014397">
    <property type="entry name" value="Lys2"/>
</dbReference>
<gene>
    <name evidence="19" type="ORF">SmJEL517_g00958</name>
</gene>
<dbReference type="GO" id="GO:0019878">
    <property type="term" value="P:lysine biosynthetic process via aminoadipic acid"/>
    <property type="evidence" value="ECO:0007669"/>
    <property type="project" value="UniProtKB-UniPathway"/>
</dbReference>
<dbReference type="InterPro" id="IPR025110">
    <property type="entry name" value="AMP-bd_C"/>
</dbReference>
<evidence type="ECO:0000256" key="11">
    <source>
        <dbReference type="ARBA" id="ARBA00023002"/>
    </source>
</evidence>
<dbReference type="Pfam" id="PF00501">
    <property type="entry name" value="AMP-binding"/>
    <property type="match status" value="1"/>
</dbReference>
<proteinExistence type="inferred from homology"/>
<keyword evidence="12" id="KW-0457">Lysine biosynthesis</keyword>
<evidence type="ECO:0000256" key="12">
    <source>
        <dbReference type="ARBA" id="ARBA00023154"/>
    </source>
</evidence>
<dbReference type="RefSeq" id="XP_031027031.1">
    <property type="nucleotide sequence ID" value="XM_031166886.1"/>
</dbReference>
<dbReference type="EC" id="1.2.1.95" evidence="5"/>
<dbReference type="PIRSF" id="PIRSF001617">
    <property type="entry name" value="Alpha-AR"/>
    <property type="match status" value="1"/>
</dbReference>
<dbReference type="FunFam" id="3.30.300.30:FF:000010">
    <property type="entry name" value="Enterobactin synthetase component F"/>
    <property type="match status" value="1"/>
</dbReference>
<dbReference type="Pfam" id="PF00668">
    <property type="entry name" value="Condensation"/>
    <property type="match status" value="1"/>
</dbReference>
<evidence type="ECO:0000256" key="10">
    <source>
        <dbReference type="ARBA" id="ARBA00022857"/>
    </source>
</evidence>
<evidence type="ECO:0000256" key="16">
    <source>
        <dbReference type="ARBA" id="ARBA00048414"/>
    </source>
</evidence>
<evidence type="ECO:0000256" key="6">
    <source>
        <dbReference type="ARBA" id="ARBA00013073"/>
    </source>
</evidence>
<dbReference type="Gene3D" id="3.40.50.720">
    <property type="entry name" value="NAD(P)-binding Rossmann-like Domain"/>
    <property type="match status" value="1"/>
</dbReference>
<dbReference type="PROSITE" id="PS00012">
    <property type="entry name" value="PHOSPHOPANTETHEINE"/>
    <property type="match status" value="1"/>
</dbReference>
<dbReference type="Gene3D" id="3.30.300.30">
    <property type="match status" value="1"/>
</dbReference>
<dbReference type="GO" id="GO:0031177">
    <property type="term" value="F:phosphopantetheine binding"/>
    <property type="evidence" value="ECO:0007669"/>
    <property type="project" value="InterPro"/>
</dbReference>
<dbReference type="InterPro" id="IPR006162">
    <property type="entry name" value="Ppantetheine_attach_site"/>
</dbReference>
<dbReference type="Gene3D" id="3.40.50.12780">
    <property type="entry name" value="N-terminal domain of ligase-like"/>
    <property type="match status" value="1"/>
</dbReference>
<dbReference type="InterPro" id="IPR001242">
    <property type="entry name" value="Condensation_dom"/>
</dbReference>
<dbReference type="Gene3D" id="1.10.1200.10">
    <property type="entry name" value="ACP-like"/>
    <property type="match status" value="1"/>
</dbReference>
<evidence type="ECO:0000256" key="2">
    <source>
        <dbReference type="ARBA" id="ARBA00003499"/>
    </source>
</evidence>
<keyword evidence="7" id="KW-0596">Phosphopantetheine</keyword>
<evidence type="ECO:0000256" key="7">
    <source>
        <dbReference type="ARBA" id="ARBA00022450"/>
    </source>
</evidence>
<comment type="pathway">
    <text evidence="3">Amino-acid biosynthesis; L-lysine biosynthesis via AAA pathway; L-lysine from L-alpha-aminoadipate (fungal route): step 1/3.</text>
</comment>
<dbReference type="STRING" id="1806994.A0A507C5U7"/>
<dbReference type="InterPro" id="IPR042099">
    <property type="entry name" value="ANL_N_sf"/>
</dbReference>
<dbReference type="NCBIfam" id="TIGR01733">
    <property type="entry name" value="AA-adenyl-dom"/>
    <property type="match status" value="1"/>
</dbReference>
<evidence type="ECO:0000259" key="18">
    <source>
        <dbReference type="PROSITE" id="PS50075"/>
    </source>
</evidence>
<dbReference type="Gene3D" id="3.30.559.30">
    <property type="entry name" value="Nonribosomal peptide synthetase, condensation domain"/>
    <property type="match status" value="1"/>
</dbReference>
<keyword evidence="20" id="KW-1185">Reference proteome</keyword>
<dbReference type="PROSITE" id="PS00455">
    <property type="entry name" value="AMP_BINDING"/>
    <property type="match status" value="1"/>
</dbReference>
<comment type="cofactor">
    <cofactor evidence="1">
        <name>pantetheine 4'-phosphate</name>
        <dbReference type="ChEBI" id="CHEBI:47942"/>
    </cofactor>
</comment>
<dbReference type="NCBIfam" id="TIGR03443">
    <property type="entry name" value="alpha_am_amid"/>
    <property type="match status" value="1"/>
</dbReference>
<dbReference type="SUPFAM" id="SSF51735">
    <property type="entry name" value="NAD(P)-binding Rossmann-fold domains"/>
    <property type="match status" value="1"/>
</dbReference>
<keyword evidence="11" id="KW-0560">Oxidoreductase</keyword>
<dbReference type="GeneID" id="42002183"/>
<dbReference type="GO" id="GO:0004043">
    <property type="term" value="F:L-aminoadipate-semialdehyde dehydrogenase [NAD(P)+] activity"/>
    <property type="evidence" value="ECO:0007669"/>
    <property type="project" value="UniProtKB-EC"/>
</dbReference>
<dbReference type="InterPro" id="IPR009081">
    <property type="entry name" value="PP-bd_ACP"/>
</dbReference>
<comment type="catalytic activity">
    <reaction evidence="16">
        <text>(S)-2-amino-6-oxohexanoate + NAD(+) + H2O = L-2-aminoadipate + NADH + 2 H(+)</text>
        <dbReference type="Rhea" id="RHEA:12308"/>
        <dbReference type="ChEBI" id="CHEBI:15377"/>
        <dbReference type="ChEBI" id="CHEBI:15378"/>
        <dbReference type="ChEBI" id="CHEBI:57540"/>
        <dbReference type="ChEBI" id="CHEBI:57945"/>
        <dbReference type="ChEBI" id="CHEBI:58321"/>
        <dbReference type="ChEBI" id="CHEBI:58672"/>
        <dbReference type="EC" id="1.2.1.31"/>
    </reaction>
</comment>
<reference evidence="19 20" key="1">
    <citation type="journal article" date="2019" name="Sci. Rep.">
        <title>Comparative genomics of chytrid fungi reveal insights into the obligate biotrophic and pathogenic lifestyle of Synchytrium endobioticum.</title>
        <authorList>
            <person name="van de Vossenberg B.T.L.H."/>
            <person name="Warris S."/>
            <person name="Nguyen H.D.T."/>
            <person name="van Gent-Pelzer M.P.E."/>
            <person name="Joly D.L."/>
            <person name="van de Geest H.C."/>
            <person name="Bonants P.J.M."/>
            <person name="Smith D.S."/>
            <person name="Levesque C.A."/>
            <person name="van der Lee T.A.J."/>
        </authorList>
    </citation>
    <scope>NUCLEOTIDE SEQUENCE [LARGE SCALE GENOMIC DNA]</scope>
    <source>
        <strain evidence="19 20">JEL517</strain>
    </source>
</reference>
<evidence type="ECO:0000256" key="17">
    <source>
        <dbReference type="ARBA" id="ARBA00049537"/>
    </source>
</evidence>
<evidence type="ECO:0000313" key="19">
    <source>
        <dbReference type="EMBL" id="TPX36960.1"/>
    </source>
</evidence>
<comment type="caution">
    <text evidence="19">The sequence shown here is derived from an EMBL/GenBank/DDBJ whole genome shotgun (WGS) entry which is preliminary data.</text>
</comment>
<evidence type="ECO:0000256" key="15">
    <source>
        <dbReference type="ARBA" id="ARBA00048260"/>
    </source>
</evidence>
<dbReference type="InterPro" id="IPR000873">
    <property type="entry name" value="AMP-dep_synth/lig_dom"/>
</dbReference>
<dbReference type="SUPFAM" id="SSF52777">
    <property type="entry name" value="CoA-dependent acyltransferases"/>
    <property type="match status" value="1"/>
</dbReference>
<evidence type="ECO:0000256" key="8">
    <source>
        <dbReference type="ARBA" id="ARBA00022553"/>
    </source>
</evidence>
<protein>
    <recommendedName>
        <fullName evidence="14">Alpha-aminoadipate reductase</fullName>
        <ecNumber evidence="6">1.2.1.31</ecNumber>
        <ecNumber evidence="5">1.2.1.95</ecNumber>
    </recommendedName>
    <alternativeName>
        <fullName evidence="13">L-aminoadipate-semialdehyde dehydrogenase</fullName>
    </alternativeName>
</protein>
<dbReference type="PROSITE" id="PS50075">
    <property type="entry name" value="CARRIER"/>
    <property type="match status" value="1"/>
</dbReference>
<comment type="function">
    <text evidence="2">Catalyzes the activation of alpha-aminoadipate by ATP-dependent adenylation and the reduction of activated alpha-aminoadipate by NADPH. The activated alpha-aminoadipate is bound to the phosphopantheinyl group of the enzyme itself before it is reduced to (S)-2-amino-6-oxohexanoate.</text>
</comment>
<dbReference type="InterPro" id="IPR036736">
    <property type="entry name" value="ACP-like_sf"/>
</dbReference>
<dbReference type="InterPro" id="IPR010071">
    <property type="entry name" value="AA_adenyl_dom"/>
</dbReference>
<dbReference type="Pfam" id="PF00550">
    <property type="entry name" value="PP-binding"/>
    <property type="match status" value="1"/>
</dbReference>
<dbReference type="GO" id="GO:0044550">
    <property type="term" value="P:secondary metabolite biosynthetic process"/>
    <property type="evidence" value="ECO:0007669"/>
    <property type="project" value="UniProtKB-ARBA"/>
</dbReference>
<evidence type="ECO:0000256" key="1">
    <source>
        <dbReference type="ARBA" id="ARBA00001957"/>
    </source>
</evidence>
<dbReference type="InterPro" id="IPR010080">
    <property type="entry name" value="Thioester_reductase-like_dom"/>
</dbReference>
<dbReference type="InterPro" id="IPR020845">
    <property type="entry name" value="AMP-binding_CS"/>
</dbReference>
<dbReference type="Pfam" id="PF07993">
    <property type="entry name" value="NAD_binding_4"/>
    <property type="match status" value="1"/>
</dbReference>
<evidence type="ECO:0000256" key="4">
    <source>
        <dbReference type="ARBA" id="ARBA00006432"/>
    </source>
</evidence>
<dbReference type="NCBIfam" id="TIGR01746">
    <property type="entry name" value="Thioester-redct"/>
    <property type="match status" value="1"/>
</dbReference>
<dbReference type="InterPro" id="IPR013120">
    <property type="entry name" value="FAR_NAD-bd"/>
</dbReference>
<name>A0A507C5U7_9FUNG</name>
<evidence type="ECO:0000256" key="3">
    <source>
        <dbReference type="ARBA" id="ARBA00004827"/>
    </source>
</evidence>
<organism evidence="19 20">
    <name type="scientific">Synchytrium microbalum</name>
    <dbReference type="NCBI Taxonomy" id="1806994"/>
    <lineage>
        <taxon>Eukaryota</taxon>
        <taxon>Fungi</taxon>
        <taxon>Fungi incertae sedis</taxon>
        <taxon>Chytridiomycota</taxon>
        <taxon>Chytridiomycota incertae sedis</taxon>
        <taxon>Chytridiomycetes</taxon>
        <taxon>Synchytriales</taxon>
        <taxon>Synchytriaceae</taxon>
        <taxon>Synchytrium</taxon>
    </lineage>
</organism>
<keyword evidence="10" id="KW-0521">NADP</keyword>
<evidence type="ECO:0000256" key="14">
    <source>
        <dbReference type="ARBA" id="ARBA00032195"/>
    </source>
</evidence>
<keyword evidence="8" id="KW-0597">Phosphoprotein</keyword>
<evidence type="ECO:0000313" key="20">
    <source>
        <dbReference type="Proteomes" id="UP000319731"/>
    </source>
</evidence>
<dbReference type="SUPFAM" id="SSF56801">
    <property type="entry name" value="Acetyl-CoA synthetase-like"/>
    <property type="match status" value="1"/>
</dbReference>
<comment type="similarity">
    <text evidence="4">Belongs to the ATP-dependent AMP-binding enzyme family.</text>
</comment>
<dbReference type="Proteomes" id="UP000319731">
    <property type="component" value="Unassembled WGS sequence"/>
</dbReference>
<keyword evidence="9" id="KW-0028">Amino-acid biosynthesis</keyword>
<evidence type="ECO:0000256" key="5">
    <source>
        <dbReference type="ARBA" id="ARBA00012913"/>
    </source>
</evidence>
<dbReference type="UniPathway" id="UPA00033">
    <property type="reaction ID" value="UER00032"/>
</dbReference>
<dbReference type="InterPro" id="IPR020806">
    <property type="entry name" value="PKS_PP-bd"/>
</dbReference>
<comment type="catalytic activity">
    <reaction evidence="17">
        <text>(S)-2-amino-6-oxohexanoate + NADP(+) + H2O = L-2-aminoadipate + NADPH + 2 H(+)</text>
        <dbReference type="Rhea" id="RHEA:12304"/>
        <dbReference type="ChEBI" id="CHEBI:15377"/>
        <dbReference type="ChEBI" id="CHEBI:15378"/>
        <dbReference type="ChEBI" id="CHEBI:57783"/>
        <dbReference type="ChEBI" id="CHEBI:58321"/>
        <dbReference type="ChEBI" id="CHEBI:58349"/>
        <dbReference type="ChEBI" id="CHEBI:58672"/>
        <dbReference type="EC" id="1.2.1.31"/>
    </reaction>
</comment>